<dbReference type="SMART" id="SM00028">
    <property type="entry name" value="TPR"/>
    <property type="match status" value="4"/>
</dbReference>
<dbReference type="SUPFAM" id="SSF48452">
    <property type="entry name" value="TPR-like"/>
    <property type="match status" value="2"/>
</dbReference>
<dbReference type="PANTHER" id="PTHR47691">
    <property type="entry name" value="REGULATOR-RELATED"/>
    <property type="match status" value="1"/>
</dbReference>
<name>A0A0D6ZZK5_9AGAR</name>
<dbReference type="SUPFAM" id="SSF52540">
    <property type="entry name" value="P-loop containing nucleoside triphosphate hydrolases"/>
    <property type="match status" value="1"/>
</dbReference>
<dbReference type="InterPro" id="IPR019734">
    <property type="entry name" value="TPR_rpt"/>
</dbReference>
<protein>
    <recommendedName>
        <fullName evidence="1">Novel STAND NTPase 1 domain-containing protein</fullName>
    </recommendedName>
</protein>
<dbReference type="GO" id="GO:0007166">
    <property type="term" value="P:cell surface receptor signaling pathway"/>
    <property type="evidence" value="ECO:0007669"/>
    <property type="project" value="InterPro"/>
</dbReference>
<dbReference type="EMBL" id="KN882150">
    <property type="protein sequence ID" value="KIY42940.1"/>
    <property type="molecule type" value="Genomic_DNA"/>
</dbReference>
<dbReference type="InterPro" id="IPR049052">
    <property type="entry name" value="nSTAND1"/>
</dbReference>
<evidence type="ECO:0000313" key="3">
    <source>
        <dbReference type="Proteomes" id="UP000054144"/>
    </source>
</evidence>
<dbReference type="CDD" id="cd21037">
    <property type="entry name" value="MLKL_NTD"/>
    <property type="match status" value="1"/>
</dbReference>
<dbReference type="Proteomes" id="UP000054144">
    <property type="component" value="Unassembled WGS sequence"/>
</dbReference>
<dbReference type="InterPro" id="IPR027417">
    <property type="entry name" value="P-loop_NTPase"/>
</dbReference>
<reference evidence="2 3" key="1">
    <citation type="journal article" date="2015" name="Fungal Genet. Biol.">
        <title>Evolution of novel wood decay mechanisms in Agaricales revealed by the genome sequences of Fistulina hepatica and Cylindrobasidium torrendii.</title>
        <authorList>
            <person name="Floudas D."/>
            <person name="Held B.W."/>
            <person name="Riley R."/>
            <person name="Nagy L.G."/>
            <person name="Koehler G."/>
            <person name="Ransdell A.S."/>
            <person name="Younus H."/>
            <person name="Chow J."/>
            <person name="Chiniquy J."/>
            <person name="Lipzen A."/>
            <person name="Tritt A."/>
            <person name="Sun H."/>
            <person name="Haridas S."/>
            <person name="LaButti K."/>
            <person name="Ohm R.A."/>
            <person name="Kues U."/>
            <person name="Blanchette R.A."/>
            <person name="Grigoriev I.V."/>
            <person name="Minto R.E."/>
            <person name="Hibbett D.S."/>
        </authorList>
    </citation>
    <scope>NUCLEOTIDE SEQUENCE [LARGE SCALE GENOMIC DNA]</scope>
    <source>
        <strain evidence="2 3">ATCC 64428</strain>
    </source>
</reference>
<dbReference type="InterPro" id="IPR011990">
    <property type="entry name" value="TPR-like_helical_dom_sf"/>
</dbReference>
<dbReference type="InterPro" id="IPR036537">
    <property type="entry name" value="Adaptor_Cbl_N_dom_sf"/>
</dbReference>
<dbReference type="AlphaFoldDB" id="A0A0D6ZZK5"/>
<dbReference type="Gene3D" id="1.20.930.20">
    <property type="entry name" value="Adaptor protein Cbl, N-terminal domain"/>
    <property type="match status" value="1"/>
</dbReference>
<proteinExistence type="predicted"/>
<dbReference type="PANTHER" id="PTHR47691:SF3">
    <property type="entry name" value="HTH-TYPE TRANSCRIPTIONAL REGULATOR RV0890C-RELATED"/>
    <property type="match status" value="1"/>
</dbReference>
<accession>A0A0D6ZZK5</accession>
<dbReference type="OrthoDB" id="1534087at2759"/>
<organism evidence="2 3">
    <name type="scientific">Fistulina hepatica ATCC 64428</name>
    <dbReference type="NCBI Taxonomy" id="1128425"/>
    <lineage>
        <taxon>Eukaryota</taxon>
        <taxon>Fungi</taxon>
        <taxon>Dikarya</taxon>
        <taxon>Basidiomycota</taxon>
        <taxon>Agaricomycotina</taxon>
        <taxon>Agaricomycetes</taxon>
        <taxon>Agaricomycetidae</taxon>
        <taxon>Agaricales</taxon>
        <taxon>Fistulinaceae</taxon>
        <taxon>Fistulina</taxon>
    </lineage>
</organism>
<feature type="domain" description="Novel STAND NTPase 1" evidence="1">
    <location>
        <begin position="197"/>
        <end position="344"/>
    </location>
</feature>
<dbReference type="Pfam" id="PF20703">
    <property type="entry name" value="nSTAND1"/>
    <property type="match status" value="1"/>
</dbReference>
<evidence type="ECO:0000259" key="1">
    <source>
        <dbReference type="Pfam" id="PF20703"/>
    </source>
</evidence>
<dbReference type="Gene3D" id="1.25.40.10">
    <property type="entry name" value="Tetratricopeptide repeat domain"/>
    <property type="match status" value="2"/>
</dbReference>
<gene>
    <name evidence="2" type="ORF">FISHEDRAFT_63060</name>
</gene>
<sequence length="1030" mass="114073">MAPPKSKTGSTASAAASRVLDMADALSRMLVDIADATNIPYLQAVAGLSHTMSDSLQSVKTNKDECLQLVKHATEALSVFVNVCHDTRANLGPAMLHHVAHLTRTLEMIVTYLQKRSKSSLLKRLVRPSEDAFLLAEARAGLDQVLTAFEVSAHVMSNEKLVQLQEQIVKDHEVLLESLKKIRMLESASRLSVLLPSEPQIFYGREDSVKFLVRNLTDNNSLGCNHAILGTGGIGKSSLALVVLHHPDIVQTYADNRFFVTFEAAITLDDVLTVLATYFQLESSGKAGKRIVDKLQSLSMKTPVLLVLDNFETPWESFTNREELERFLGQITSLQRVSVIVTMRGIERPKGTRWATPALPPLHTLTPTAAREIFLDVSDAPADDPHLDEVIYLSGYVPLVVTLLGNLAQVEDCASILESWRLESTSLLSDDGIDARSNLDISISISLCSPRLANTPDAIHLLSVLSILPDGLSASTLTDIKLPIRDAYKCKLALCRTSLAHVDEDGRIKVLVPVREFMQTKFPVSSELLEVVSTYYYSIANLTTGVDRVPEIVRVILPELGNIYAIARHVLLAKGTDITRTVECLVTLAEFTKRTSLGSLEMFHSIKNLADGCDKNVAGRYHLIRGRFSNDARVWEEDLTESLRLFQESGDISGQGMALGHRKYYKGARAEGLRLSRLSLELCRKAGDLVNEARITYNFGQMAVDDGMPHLALPHCQRALELGEIMGNMYVQSQALGMQARCFHDMGYYGLGDKLENRALSILESLGYSFSSSQVYLMGDQAAVHMARSEYEQAKEIYMRMSQLDASNGGVAFWVKNDSWPGLAMAHLRCGTYNSAELDGRIEESLQNYLQAGNIYGPLECRLAKAYILLYAGDTASSLRAFRDILRQASEIRHSVVVKGCLEAIMAAELTVRNVGALVATVTSFAYARLRSDLRLTHLSLLHLGDIFLCQGAEDDARMLFEYTLDGFRAMGIHRFQGDCLMRLGEFWSRRGAVEKAVKMLEAAIPYYERSSQMMDASLCKDRIQMLSGH</sequence>
<keyword evidence="3" id="KW-1185">Reference proteome</keyword>
<dbReference type="InterPro" id="IPR059179">
    <property type="entry name" value="MLKL-like_MCAfunc"/>
</dbReference>
<evidence type="ECO:0000313" key="2">
    <source>
        <dbReference type="EMBL" id="KIY42940.1"/>
    </source>
</evidence>
<dbReference type="Gene3D" id="3.40.50.300">
    <property type="entry name" value="P-loop containing nucleotide triphosphate hydrolases"/>
    <property type="match status" value="1"/>
</dbReference>